<dbReference type="Proteomes" id="UP000799755">
    <property type="component" value="Unassembled WGS sequence"/>
</dbReference>
<dbReference type="EMBL" id="MU003522">
    <property type="protein sequence ID" value="KAF2466998.1"/>
    <property type="molecule type" value="Genomic_DNA"/>
</dbReference>
<proteinExistence type="predicted"/>
<gene>
    <name evidence="1" type="ORF">BDR25DRAFT_317230</name>
</gene>
<accession>A0ACB6QJ84</accession>
<evidence type="ECO:0000313" key="2">
    <source>
        <dbReference type="Proteomes" id="UP000799755"/>
    </source>
</evidence>
<organism evidence="1 2">
    <name type="scientific">Lindgomyces ingoldianus</name>
    <dbReference type="NCBI Taxonomy" id="673940"/>
    <lineage>
        <taxon>Eukaryota</taxon>
        <taxon>Fungi</taxon>
        <taxon>Dikarya</taxon>
        <taxon>Ascomycota</taxon>
        <taxon>Pezizomycotina</taxon>
        <taxon>Dothideomycetes</taxon>
        <taxon>Pleosporomycetidae</taxon>
        <taxon>Pleosporales</taxon>
        <taxon>Lindgomycetaceae</taxon>
        <taxon>Lindgomyces</taxon>
    </lineage>
</organism>
<sequence>MGRDDEKATRGARTLVLRGGPGSAGIPALDNDDQRDEQMAADQSGRGNGGGVLDSAASSRVGGNHDEGPVALRASTSSRTIMYAPSGRVRTYHVSRLFSNKTTHWAMPRPFH</sequence>
<name>A0ACB6QJ84_9PLEO</name>
<evidence type="ECO:0000313" key="1">
    <source>
        <dbReference type="EMBL" id="KAF2466998.1"/>
    </source>
</evidence>
<protein>
    <submittedName>
        <fullName evidence="1">Uncharacterized protein</fullName>
    </submittedName>
</protein>
<keyword evidence="2" id="KW-1185">Reference proteome</keyword>
<reference evidence="1" key="1">
    <citation type="journal article" date="2020" name="Stud. Mycol.">
        <title>101 Dothideomycetes genomes: a test case for predicting lifestyles and emergence of pathogens.</title>
        <authorList>
            <person name="Haridas S."/>
            <person name="Albert R."/>
            <person name="Binder M."/>
            <person name="Bloem J."/>
            <person name="Labutti K."/>
            <person name="Salamov A."/>
            <person name="Andreopoulos B."/>
            <person name="Baker S."/>
            <person name="Barry K."/>
            <person name="Bills G."/>
            <person name="Bluhm B."/>
            <person name="Cannon C."/>
            <person name="Castanera R."/>
            <person name="Culley D."/>
            <person name="Daum C."/>
            <person name="Ezra D."/>
            <person name="Gonzalez J."/>
            <person name="Henrissat B."/>
            <person name="Kuo A."/>
            <person name="Liang C."/>
            <person name="Lipzen A."/>
            <person name="Lutzoni F."/>
            <person name="Magnuson J."/>
            <person name="Mondo S."/>
            <person name="Nolan M."/>
            <person name="Ohm R."/>
            <person name="Pangilinan J."/>
            <person name="Park H.-J."/>
            <person name="Ramirez L."/>
            <person name="Alfaro M."/>
            <person name="Sun H."/>
            <person name="Tritt A."/>
            <person name="Yoshinaga Y."/>
            <person name="Zwiers L.-H."/>
            <person name="Turgeon B."/>
            <person name="Goodwin S."/>
            <person name="Spatafora J."/>
            <person name="Crous P."/>
            <person name="Grigoriev I."/>
        </authorList>
    </citation>
    <scope>NUCLEOTIDE SEQUENCE</scope>
    <source>
        <strain evidence="1">ATCC 200398</strain>
    </source>
</reference>
<comment type="caution">
    <text evidence="1">The sequence shown here is derived from an EMBL/GenBank/DDBJ whole genome shotgun (WGS) entry which is preliminary data.</text>
</comment>